<evidence type="ECO:0000259" key="6">
    <source>
        <dbReference type="PROSITE" id="PS50109"/>
    </source>
</evidence>
<dbReference type="InterPro" id="IPR004358">
    <property type="entry name" value="Sig_transdc_His_kin-like_C"/>
</dbReference>
<dbReference type="PRINTS" id="PR00344">
    <property type="entry name" value="BCTRLSENSOR"/>
</dbReference>
<dbReference type="InterPro" id="IPR005467">
    <property type="entry name" value="His_kinase_dom"/>
</dbReference>
<dbReference type="RefSeq" id="WP_222823687.1">
    <property type="nucleotide sequence ID" value="NZ_JAHWXP010000001.1"/>
</dbReference>
<keyword evidence="3 7" id="KW-0808">Transferase</keyword>
<dbReference type="InterPro" id="IPR014265">
    <property type="entry name" value="XrtA/PrsK"/>
</dbReference>
<evidence type="ECO:0000313" key="8">
    <source>
        <dbReference type="Proteomes" id="UP000759298"/>
    </source>
</evidence>
<dbReference type="Gene3D" id="3.30.450.40">
    <property type="match status" value="1"/>
</dbReference>
<evidence type="ECO:0000256" key="5">
    <source>
        <dbReference type="SAM" id="Phobius"/>
    </source>
</evidence>
<comment type="catalytic activity">
    <reaction evidence="1">
        <text>ATP + protein L-histidine = ADP + protein N-phospho-L-histidine.</text>
        <dbReference type="EC" id="2.7.13.3"/>
    </reaction>
</comment>
<keyword evidence="5" id="KW-0472">Membrane</keyword>
<feature type="transmembrane region" description="Helical" evidence="5">
    <location>
        <begin position="102"/>
        <end position="122"/>
    </location>
</feature>
<organism evidence="7 8">
    <name type="scientific">Alteriqipengyuania abyssalis</name>
    <dbReference type="NCBI Taxonomy" id="2860200"/>
    <lineage>
        <taxon>Bacteria</taxon>
        <taxon>Pseudomonadati</taxon>
        <taxon>Pseudomonadota</taxon>
        <taxon>Alphaproteobacteria</taxon>
        <taxon>Sphingomonadales</taxon>
        <taxon>Erythrobacteraceae</taxon>
        <taxon>Alteriqipengyuania</taxon>
    </lineage>
</organism>
<dbReference type="InterPro" id="IPR003594">
    <property type="entry name" value="HATPase_dom"/>
</dbReference>
<evidence type="ECO:0000256" key="1">
    <source>
        <dbReference type="ARBA" id="ARBA00000085"/>
    </source>
</evidence>
<dbReference type="SUPFAM" id="SSF55874">
    <property type="entry name" value="ATPase domain of HSP90 chaperone/DNA topoisomerase II/histidine kinase"/>
    <property type="match status" value="1"/>
</dbReference>
<dbReference type="PROSITE" id="PS50109">
    <property type="entry name" value="HIS_KIN"/>
    <property type="match status" value="1"/>
</dbReference>
<dbReference type="PANTHER" id="PTHR42878:SF14">
    <property type="entry name" value="OSMOLARITY TWO-COMPONENT SYSTEM PROTEIN SSK1"/>
    <property type="match status" value="1"/>
</dbReference>
<dbReference type="EMBL" id="JAHWXP010000001">
    <property type="protein sequence ID" value="MBY8335950.1"/>
    <property type="molecule type" value="Genomic_DNA"/>
</dbReference>
<sequence length="701" mass="75860">MADAGLWHVIALASHTVCAAACALAAIWLGRRPLPWRRERIAGLVALCLTGVWAGVLAALGPAALVTAGAEVLRNLSWLALVHALFAGGVDQESARKVRFVIVSLVFVELLQGAVLAANALIDAGPEFAASALRVSSLFHMLVAIGALVLLHNLYVGASHRDRASTRWVAISLSALWLFELNYYAATWLSGEFPDQIAALRGIVVAIAFVPLAMALGADVSALRFRASRKVAFRSLSLLLIGGYLLAMAGLARVLNLMEADGARLAQVGFLVALLTVMALWLPSERFRAWLKVTTQKHLFSHRYDYRAEWLRLADTIGRGGEAGDALHLRVPKAMADITESPSAALFLPDPEGTLVLAEAWRWPTLADEVVSLPDQMAGFLSQNDYVIDLEQWRSGKSEAGDVDPLPAWLDVDSASWAIVPLRHFDRLQGAVLLARPLIDRQLDWEDFDLLKVVGRQLASYLAEQAGQHALMEAARFDEFNRRMAFVLHDIKNLASQLSLLSHNAQRHADNPAFREDMLKTLGTSTAKLNGLIQRLGRYGNQRAPEVEQVELARLVGDVATRFEGSLQARISITGDGAATADREGLEQALVHLIQNAFDASPANAPVCVAIHGDHIGTSIDIVDVGEGMDPAFLREKLYAPFVSSKADGFGIGALEARELIRAMGGRLLVQSRVGLGTRFTIELAGVASAPVDKKLSREAA</sequence>
<dbReference type="Pfam" id="PF02518">
    <property type="entry name" value="HATPase_c"/>
    <property type="match status" value="1"/>
</dbReference>
<proteinExistence type="predicted"/>
<feature type="transmembrane region" description="Helical" evidence="5">
    <location>
        <begin position="198"/>
        <end position="219"/>
    </location>
</feature>
<keyword evidence="4 7" id="KW-0418">Kinase</keyword>
<name>A0ABS7PCI6_9SPHN</name>
<dbReference type="SMART" id="SM00387">
    <property type="entry name" value="HATPase_c"/>
    <property type="match status" value="1"/>
</dbReference>
<comment type="caution">
    <text evidence="7">The sequence shown here is derived from an EMBL/GenBank/DDBJ whole genome shotgun (WGS) entry which is preliminary data.</text>
</comment>
<dbReference type="InterPro" id="IPR036890">
    <property type="entry name" value="HATPase_C_sf"/>
</dbReference>
<evidence type="ECO:0000256" key="2">
    <source>
        <dbReference type="ARBA" id="ARBA00012438"/>
    </source>
</evidence>
<dbReference type="NCBIfam" id="TIGR02916">
    <property type="entry name" value="PEP_his_kin"/>
    <property type="match status" value="1"/>
</dbReference>
<dbReference type="SUPFAM" id="SSF55781">
    <property type="entry name" value="GAF domain-like"/>
    <property type="match status" value="1"/>
</dbReference>
<feature type="transmembrane region" description="Helical" evidence="5">
    <location>
        <begin position="137"/>
        <end position="156"/>
    </location>
</feature>
<evidence type="ECO:0000256" key="4">
    <source>
        <dbReference type="ARBA" id="ARBA00022777"/>
    </source>
</evidence>
<feature type="transmembrane region" description="Helical" evidence="5">
    <location>
        <begin position="264"/>
        <end position="282"/>
    </location>
</feature>
<dbReference type="GO" id="GO:0004673">
    <property type="term" value="F:protein histidine kinase activity"/>
    <property type="evidence" value="ECO:0007669"/>
    <property type="project" value="UniProtKB-EC"/>
</dbReference>
<keyword evidence="8" id="KW-1185">Reference proteome</keyword>
<dbReference type="InterPro" id="IPR029016">
    <property type="entry name" value="GAF-like_dom_sf"/>
</dbReference>
<protein>
    <recommendedName>
        <fullName evidence="2">histidine kinase</fullName>
        <ecNumber evidence="2">2.7.13.3</ecNumber>
    </recommendedName>
</protein>
<feature type="transmembrane region" description="Helical" evidence="5">
    <location>
        <begin position="6"/>
        <end position="29"/>
    </location>
</feature>
<dbReference type="Gene3D" id="3.30.565.10">
    <property type="entry name" value="Histidine kinase-like ATPase, C-terminal domain"/>
    <property type="match status" value="1"/>
</dbReference>
<feature type="transmembrane region" description="Helical" evidence="5">
    <location>
        <begin position="168"/>
        <end position="186"/>
    </location>
</feature>
<gene>
    <name evidence="7" type="primary">prsK</name>
    <name evidence="7" type="ORF">KYN89_02720</name>
</gene>
<keyword evidence="5" id="KW-0812">Transmembrane</keyword>
<feature type="transmembrane region" description="Helical" evidence="5">
    <location>
        <begin position="41"/>
        <end position="66"/>
    </location>
</feature>
<feature type="transmembrane region" description="Helical" evidence="5">
    <location>
        <begin position="231"/>
        <end position="252"/>
    </location>
</feature>
<evidence type="ECO:0000313" key="7">
    <source>
        <dbReference type="EMBL" id="MBY8335950.1"/>
    </source>
</evidence>
<accession>A0ABS7PCI6</accession>
<keyword evidence="5" id="KW-1133">Transmembrane helix</keyword>
<evidence type="ECO:0000256" key="3">
    <source>
        <dbReference type="ARBA" id="ARBA00022679"/>
    </source>
</evidence>
<dbReference type="Proteomes" id="UP000759298">
    <property type="component" value="Unassembled WGS sequence"/>
</dbReference>
<dbReference type="EC" id="2.7.13.3" evidence="2"/>
<feature type="domain" description="Histidine kinase" evidence="6">
    <location>
        <begin position="486"/>
        <end position="688"/>
    </location>
</feature>
<reference evidence="7 8" key="1">
    <citation type="submission" date="2021-07" db="EMBL/GenBank/DDBJ databases">
        <title>Alteriqipengyuania abyssalis NZ-12B nov, sp.nov isolated from deep sea sponge in pacific ocean.</title>
        <authorList>
            <person name="Tareen S."/>
            <person name="Wink J."/>
        </authorList>
    </citation>
    <scope>NUCLEOTIDE SEQUENCE [LARGE SCALE GENOMIC DNA]</scope>
    <source>
        <strain evidence="7 8">NZ-12B</strain>
    </source>
</reference>
<dbReference type="PANTHER" id="PTHR42878">
    <property type="entry name" value="TWO-COMPONENT HISTIDINE KINASE"/>
    <property type="match status" value="1"/>
</dbReference>
<dbReference type="InterPro" id="IPR050351">
    <property type="entry name" value="BphY/WalK/GraS-like"/>
</dbReference>